<dbReference type="EMBL" id="FQ312005">
    <property type="protein sequence ID" value="CBW24983.1"/>
    <property type="molecule type" value="Genomic_DNA"/>
</dbReference>
<gene>
    <name evidence="2" type="ordered locus">BMS_0041</name>
</gene>
<proteinExistence type="predicted"/>
<sequence>MKKNEPFDLFNRLRFIASKSYQLMEQDMKSILGLTLTALLISTPALAKKPMNIEERQTACKDKSAGDSCTFQGKKGEKSGTCKEGRRDKSKLICLGERKGKGFGFLKELNLSKEQFSKLKEHKQSEKVKREERKALREKIKNLREDIKKGFIGNISDDKMMSMHKEVSSTRAKLEEMRFSKMIAMKNILNEEQRKKFIELEDKRREKFKKKKKHHKKD</sequence>
<protein>
    <submittedName>
        <fullName evidence="2">Secreted protein</fullName>
    </submittedName>
</protein>
<name>E1X1R4_HALMS</name>
<dbReference type="PATRIC" id="fig|862908.3.peg.39"/>
<feature type="coiled-coil region" evidence="1">
    <location>
        <begin position="119"/>
        <end position="146"/>
    </location>
</feature>
<accession>E1X1R4</accession>
<dbReference type="GO" id="GO:0042597">
    <property type="term" value="C:periplasmic space"/>
    <property type="evidence" value="ECO:0007669"/>
    <property type="project" value="InterPro"/>
</dbReference>
<dbReference type="KEGG" id="bmx:BMS_0041"/>
<evidence type="ECO:0000256" key="1">
    <source>
        <dbReference type="SAM" id="Coils"/>
    </source>
</evidence>
<dbReference type="Proteomes" id="UP000008963">
    <property type="component" value="Chromosome"/>
</dbReference>
<dbReference type="STRING" id="862908.BMS_0041"/>
<organism evidence="2 3">
    <name type="scientific">Halobacteriovorax marinus (strain ATCC BAA-682 / DSM 15412 / SJ)</name>
    <name type="common">Bacteriovorax marinus</name>
    <dbReference type="NCBI Taxonomy" id="862908"/>
    <lineage>
        <taxon>Bacteria</taxon>
        <taxon>Pseudomonadati</taxon>
        <taxon>Bdellovibrionota</taxon>
        <taxon>Bacteriovoracia</taxon>
        <taxon>Bacteriovoracales</taxon>
        <taxon>Halobacteriovoraceae</taxon>
        <taxon>Halobacteriovorax</taxon>
    </lineage>
</organism>
<dbReference type="InterPro" id="IPR012899">
    <property type="entry name" value="LTXXQ"/>
</dbReference>
<keyword evidence="3" id="KW-1185">Reference proteome</keyword>
<evidence type="ECO:0000313" key="3">
    <source>
        <dbReference type="Proteomes" id="UP000008963"/>
    </source>
</evidence>
<dbReference type="HOGENOM" id="CLU_1265465_0_0_7"/>
<keyword evidence="1" id="KW-0175">Coiled coil</keyword>
<dbReference type="eggNOG" id="COG3678">
    <property type="taxonomic scope" value="Bacteria"/>
</dbReference>
<reference evidence="3" key="1">
    <citation type="journal article" date="2013" name="ISME J.">
        <title>A small predatory core genome in the divergent marine Bacteriovorax marinus SJ and the terrestrial Bdellovibrio bacteriovorus.</title>
        <authorList>
            <person name="Crossman L.C."/>
            <person name="Chen H."/>
            <person name="Cerdeno-Tarraga A.M."/>
            <person name="Brooks K."/>
            <person name="Quail M.A."/>
            <person name="Pineiro S.A."/>
            <person name="Hobley L."/>
            <person name="Sockett R.E."/>
            <person name="Bentley S.D."/>
            <person name="Parkhill J."/>
            <person name="Williams H.N."/>
            <person name="Stine O.C."/>
        </authorList>
    </citation>
    <scope>NUCLEOTIDE SEQUENCE [LARGE SCALE GENOMIC DNA]</scope>
    <source>
        <strain evidence="3">ATCC BAA-682 / DSM 15412 / SJ</strain>
    </source>
</reference>
<dbReference type="AlphaFoldDB" id="E1X1R4"/>
<dbReference type="Gene3D" id="1.20.120.1490">
    <property type="match status" value="1"/>
</dbReference>
<dbReference type="Pfam" id="PF07813">
    <property type="entry name" value="LTXXQ"/>
    <property type="match status" value="1"/>
</dbReference>
<evidence type="ECO:0000313" key="2">
    <source>
        <dbReference type="EMBL" id="CBW24983.1"/>
    </source>
</evidence>